<feature type="region of interest" description="Disordered" evidence="1">
    <location>
        <begin position="64"/>
        <end position="100"/>
    </location>
</feature>
<keyword evidence="2" id="KW-0812">Transmembrane</keyword>
<gene>
    <name evidence="3" type="ORF">DIW15_00500</name>
</gene>
<sequence>MEWTIIIVLLVFAILFLLISLFLKNRTNDAETEALDQQILDQNREIYQLKRHIQELEDEKRELTKEKVDIPVESNSVEHSNPSTEDYDRYDDYDDDDHQYDYSYNERPASSPMHGLTKQHIVTLYNQGETLDDIAEQLNVPVTTVQLVVDNYLEERSLS</sequence>
<evidence type="ECO:0000256" key="1">
    <source>
        <dbReference type="SAM" id="MobiDB-lite"/>
    </source>
</evidence>
<dbReference type="STRING" id="1121105.GCA_000421665_00332"/>
<dbReference type="InterPro" id="IPR046118">
    <property type="entry name" value="DUF6115"/>
</dbReference>
<keyword evidence="2" id="KW-1133">Transmembrane helix</keyword>
<dbReference type="InterPro" id="IPR036388">
    <property type="entry name" value="WH-like_DNA-bd_sf"/>
</dbReference>
<feature type="transmembrane region" description="Helical" evidence="2">
    <location>
        <begin position="6"/>
        <end position="23"/>
    </location>
</feature>
<dbReference type="Pfam" id="PF19610">
    <property type="entry name" value="DUF6115"/>
    <property type="match status" value="1"/>
</dbReference>
<evidence type="ECO:0000313" key="4">
    <source>
        <dbReference type="Proteomes" id="UP000262195"/>
    </source>
</evidence>
<dbReference type="RefSeq" id="WP_022795630.1">
    <property type="nucleotide sequence ID" value="NZ_JBQEAI010000011.1"/>
</dbReference>
<proteinExistence type="predicted"/>
<feature type="compositionally biased region" description="Acidic residues" evidence="1">
    <location>
        <begin position="88"/>
        <end position="98"/>
    </location>
</feature>
<comment type="caution">
    <text evidence="3">The sequence shown here is derived from an EMBL/GenBank/DDBJ whole genome shotgun (WGS) entry which is preliminary data.</text>
</comment>
<organism evidence="3 4">
    <name type="scientific">Bavariicoccus seileri</name>
    <dbReference type="NCBI Taxonomy" id="549685"/>
    <lineage>
        <taxon>Bacteria</taxon>
        <taxon>Bacillati</taxon>
        <taxon>Bacillota</taxon>
        <taxon>Bacilli</taxon>
        <taxon>Lactobacillales</taxon>
        <taxon>Enterococcaceae</taxon>
        <taxon>Bavariicoccus</taxon>
    </lineage>
</organism>
<keyword evidence="2" id="KW-0472">Membrane</keyword>
<evidence type="ECO:0000313" key="3">
    <source>
        <dbReference type="EMBL" id="HCS93172.1"/>
    </source>
</evidence>
<name>A0A3D4S3U1_9ENTE</name>
<dbReference type="Proteomes" id="UP000262195">
    <property type="component" value="Unassembled WGS sequence"/>
</dbReference>
<protein>
    <submittedName>
        <fullName evidence="3">Helix-turn-helix domain-containing protein</fullName>
    </submittedName>
</protein>
<dbReference type="Gene3D" id="1.10.10.10">
    <property type="entry name" value="Winged helix-like DNA-binding domain superfamily/Winged helix DNA-binding domain"/>
    <property type="match status" value="1"/>
</dbReference>
<evidence type="ECO:0000256" key="2">
    <source>
        <dbReference type="SAM" id="Phobius"/>
    </source>
</evidence>
<reference evidence="3 4" key="1">
    <citation type="journal article" date="2018" name="Nat. Biotechnol.">
        <title>A standardized bacterial taxonomy based on genome phylogeny substantially revises the tree of life.</title>
        <authorList>
            <person name="Parks D.H."/>
            <person name="Chuvochina M."/>
            <person name="Waite D.W."/>
            <person name="Rinke C."/>
            <person name="Skarshewski A."/>
            <person name="Chaumeil P.A."/>
            <person name="Hugenholtz P."/>
        </authorList>
    </citation>
    <scope>NUCLEOTIDE SEQUENCE [LARGE SCALE GENOMIC DNA]</scope>
    <source>
        <strain evidence="3">UBA11306</strain>
    </source>
</reference>
<dbReference type="AlphaFoldDB" id="A0A3D4S3U1"/>
<feature type="compositionally biased region" description="Polar residues" evidence="1">
    <location>
        <begin position="73"/>
        <end position="84"/>
    </location>
</feature>
<accession>A0A3D4S3U1</accession>
<dbReference type="EMBL" id="DQHO01000003">
    <property type="protein sequence ID" value="HCS93172.1"/>
    <property type="molecule type" value="Genomic_DNA"/>
</dbReference>